<dbReference type="PROSITE" id="PS50943">
    <property type="entry name" value="HTH_CROC1"/>
    <property type="match status" value="1"/>
</dbReference>
<name>A0A4R5V7A8_9BACT</name>
<dbReference type="Gene3D" id="1.10.260.40">
    <property type="entry name" value="lambda repressor-like DNA-binding domains"/>
    <property type="match status" value="1"/>
</dbReference>
<sequence length="372" mass="42680">MKLKTQSDIDLAKALISPPGDTLAETIKELGFNQSELAVRMGRPQKTINEIIQGKTAIMPETAIQLERVTGVPADFWLEREKNYRLELAEILEAERVLQEKDWLKNFPIKEMISLNWISLKTKDPLECVEALFQFFRVGGKEAFYTSSCFATIEKQSYRLTNQKKKNPYALAAWLRQGEVQAAQLEANKFDKTAFKDALKEIKKIMVDHPDNFFQLLARKCAEVGVKIIHTPKLPNSKVHGATRWIGDTPVIQLSNQFQRNDIFWFTFFHEAGHILKHGKKEVFLEGLDYTDEGLVKEAEADAFAIAATYSEKEEIEFMSLRRNGTWTTNQIVEFAKKINTHPAIIVGRLERKKIIQPGQGHVHGFYRKIEL</sequence>
<organism evidence="3 4">
    <name type="scientific">Algoriphagus formosus</name>
    <dbReference type="NCBI Taxonomy" id="2007308"/>
    <lineage>
        <taxon>Bacteria</taxon>
        <taxon>Pseudomonadati</taxon>
        <taxon>Bacteroidota</taxon>
        <taxon>Cytophagia</taxon>
        <taxon>Cytophagales</taxon>
        <taxon>Cyclobacteriaceae</taxon>
        <taxon>Algoriphagus</taxon>
    </lineage>
</organism>
<dbReference type="SUPFAM" id="SSF47413">
    <property type="entry name" value="lambda repressor-like DNA-binding domains"/>
    <property type="match status" value="1"/>
</dbReference>
<evidence type="ECO:0000256" key="1">
    <source>
        <dbReference type="ARBA" id="ARBA00007227"/>
    </source>
</evidence>
<dbReference type="InterPro" id="IPR013430">
    <property type="entry name" value="Toxin_antidote_HigA"/>
</dbReference>
<dbReference type="InterPro" id="IPR010359">
    <property type="entry name" value="IrrE_HExxH"/>
</dbReference>
<dbReference type="InterPro" id="IPR001387">
    <property type="entry name" value="Cro/C1-type_HTH"/>
</dbReference>
<comment type="similarity">
    <text evidence="1">Belongs to the short-chain fatty acyl-CoA assimilation regulator (ScfR) family.</text>
</comment>
<dbReference type="EMBL" id="SMUW01000028">
    <property type="protein sequence ID" value="TDK47912.1"/>
    <property type="molecule type" value="Genomic_DNA"/>
</dbReference>
<dbReference type="RefSeq" id="WP_133389982.1">
    <property type="nucleotide sequence ID" value="NZ_SMUW01000028.1"/>
</dbReference>
<dbReference type="Proteomes" id="UP000295438">
    <property type="component" value="Unassembled WGS sequence"/>
</dbReference>
<gene>
    <name evidence="3" type="primary">higA</name>
    <name evidence="3" type="ORF">E1898_04360</name>
</gene>
<reference evidence="3 4" key="1">
    <citation type="submission" date="2019-03" db="EMBL/GenBank/DDBJ databases">
        <title>Algoriphagus aquimaris sp. nov., isolated form marine sediment in Pohang, Korea.</title>
        <authorList>
            <person name="Kim J."/>
            <person name="Yoon S.-H."/>
            <person name="Lee S.-S."/>
        </authorList>
    </citation>
    <scope>NUCLEOTIDE SEQUENCE [LARGE SCALE GENOMIC DNA]</scope>
    <source>
        <strain evidence="3 4">F21</strain>
    </source>
</reference>
<dbReference type="Pfam" id="PF01381">
    <property type="entry name" value="HTH_3"/>
    <property type="match status" value="1"/>
</dbReference>
<accession>A0A4R5V7A8</accession>
<keyword evidence="4" id="KW-1185">Reference proteome</keyword>
<evidence type="ECO:0000313" key="3">
    <source>
        <dbReference type="EMBL" id="TDK47912.1"/>
    </source>
</evidence>
<dbReference type="SMART" id="SM00530">
    <property type="entry name" value="HTH_XRE"/>
    <property type="match status" value="1"/>
</dbReference>
<evidence type="ECO:0000259" key="2">
    <source>
        <dbReference type="PROSITE" id="PS50943"/>
    </source>
</evidence>
<dbReference type="Pfam" id="PF06114">
    <property type="entry name" value="Peptidase_M78"/>
    <property type="match status" value="1"/>
</dbReference>
<protein>
    <submittedName>
        <fullName evidence="3">Addiction module antidote protein, HigA family</fullName>
    </submittedName>
</protein>
<comment type="caution">
    <text evidence="3">The sequence shown here is derived from an EMBL/GenBank/DDBJ whole genome shotgun (WGS) entry which is preliminary data.</text>
</comment>
<dbReference type="CDD" id="cd00093">
    <property type="entry name" value="HTH_XRE"/>
    <property type="match status" value="1"/>
</dbReference>
<dbReference type="InterPro" id="IPR010982">
    <property type="entry name" value="Lambda_DNA-bd_dom_sf"/>
</dbReference>
<proteinExistence type="inferred from homology"/>
<dbReference type="AlphaFoldDB" id="A0A4R5V7A8"/>
<evidence type="ECO:0000313" key="4">
    <source>
        <dbReference type="Proteomes" id="UP000295438"/>
    </source>
</evidence>
<dbReference type="GO" id="GO:0003677">
    <property type="term" value="F:DNA binding"/>
    <property type="evidence" value="ECO:0007669"/>
    <property type="project" value="InterPro"/>
</dbReference>
<dbReference type="NCBIfam" id="TIGR02607">
    <property type="entry name" value="antidote_HigA"/>
    <property type="match status" value="1"/>
</dbReference>
<feature type="domain" description="HTH cro/C1-type" evidence="2">
    <location>
        <begin position="23"/>
        <end position="77"/>
    </location>
</feature>